<dbReference type="InterPro" id="IPR050380">
    <property type="entry name" value="Immune_Resp_Modulators"/>
</dbReference>
<dbReference type="GO" id="GO:0042113">
    <property type="term" value="P:B cell activation"/>
    <property type="evidence" value="ECO:0007669"/>
    <property type="project" value="UniProtKB-ARBA"/>
</dbReference>
<evidence type="ECO:0000259" key="9">
    <source>
        <dbReference type="PROSITE" id="PS50835"/>
    </source>
</evidence>
<dbReference type="GO" id="GO:0005886">
    <property type="term" value="C:plasma membrane"/>
    <property type="evidence" value="ECO:0007669"/>
    <property type="project" value="UniProtKB-SubCell"/>
</dbReference>
<dbReference type="Proteomes" id="UP000050525">
    <property type="component" value="Unassembled WGS sequence"/>
</dbReference>
<dbReference type="Gene3D" id="2.60.40.10">
    <property type="entry name" value="Immunoglobulins"/>
    <property type="match status" value="4"/>
</dbReference>
<dbReference type="AlphaFoldDB" id="A0A151MYR7"/>
<dbReference type="InterPro" id="IPR003597">
    <property type="entry name" value="Ig_C1-set"/>
</dbReference>
<keyword evidence="4" id="KW-0964">Secreted</keyword>
<feature type="domain" description="Ig-like" evidence="9">
    <location>
        <begin position="63"/>
        <end position="154"/>
    </location>
</feature>
<keyword evidence="11" id="KW-1185">Reference proteome</keyword>
<keyword evidence="6" id="KW-1015">Disulfide bond</keyword>
<dbReference type="PROSITE" id="PS50835">
    <property type="entry name" value="IG_LIKE"/>
    <property type="match status" value="4"/>
</dbReference>
<gene>
    <name evidence="10" type="ORF">Y1Q_0005960</name>
</gene>
<feature type="domain" description="Ig-like" evidence="9">
    <location>
        <begin position="164"/>
        <end position="262"/>
    </location>
</feature>
<dbReference type="FunFam" id="2.60.40.10:FF:000998">
    <property type="entry name" value="Immunoglobulin heavy constant epsilon"/>
    <property type="match status" value="1"/>
</dbReference>
<evidence type="ECO:0000256" key="5">
    <source>
        <dbReference type="ARBA" id="ARBA00023136"/>
    </source>
</evidence>
<evidence type="ECO:0000256" key="8">
    <source>
        <dbReference type="SAM" id="Phobius"/>
    </source>
</evidence>
<evidence type="ECO:0000256" key="7">
    <source>
        <dbReference type="ARBA" id="ARBA00023319"/>
    </source>
</evidence>
<dbReference type="InterPro" id="IPR036179">
    <property type="entry name" value="Ig-like_dom_sf"/>
</dbReference>
<organism evidence="10 11">
    <name type="scientific">Alligator mississippiensis</name>
    <name type="common">American alligator</name>
    <dbReference type="NCBI Taxonomy" id="8496"/>
    <lineage>
        <taxon>Eukaryota</taxon>
        <taxon>Metazoa</taxon>
        <taxon>Chordata</taxon>
        <taxon>Craniata</taxon>
        <taxon>Vertebrata</taxon>
        <taxon>Euteleostomi</taxon>
        <taxon>Archelosauria</taxon>
        <taxon>Archosauria</taxon>
        <taxon>Crocodylia</taxon>
        <taxon>Alligatoridae</taxon>
        <taxon>Alligatorinae</taxon>
        <taxon>Alligator</taxon>
    </lineage>
</organism>
<comment type="caution">
    <text evidence="10">The sequence shown here is derived from an EMBL/GenBank/DDBJ whole genome shotgun (WGS) entry which is preliminary data.</text>
</comment>
<proteinExistence type="predicted"/>
<sequence>MVSSVRGYSYCYFEGDIFSQPFIGKDASEEMLKKPRPELDPTVYGSGFQSTVSDALVMSPRGPVVFPLGPCCDSSSTSSQVTLACLITGYFPEPVTVQWSNHGSSPAKTFPPAKDSSGLYSVTSQISVPATGTQTYSCTVAHQSTGSRITKQLQVCPPRPVQKPKVHVLHSSCSAKSGDTINLVCFITGFYPKHLMVEWLVDGSTRYITHTTDDPKKDDDSYTFHTISNASISQDEWLEGKTYTCKVSHVEATVEAYARKCSGSESCQQTDIQVYLKPPSPADLYTGDSPKLTCLVDKLSSNEGLHVQWSRKNQKPVNPKPLELEEKFDGSFTAKSFLPISVADWTNDEEYTCTVTHPDLISPIIQSIHRKPGKRSAPGIYLYPPHAQEFSSNKDSVFLTCLVKNFYPADISVQWMKNHNDKVNEHNIGTFEPMKDASGDSSFFLYSKLTVTKASWNSGDSYTCMVVHEGLPMKFSQRSVQKSPEVSMPEDICNTDEDEELEALWATISIFITLFLLSVCYSATVTLFKVKWLFSTVVQLKQASGSDYKNVIQRVV</sequence>
<accession>A0A151MYR7</accession>
<dbReference type="FunFam" id="2.60.40.10:FF:001690">
    <property type="entry name" value="Immunoglobulin heavy constant epsilon"/>
    <property type="match status" value="1"/>
</dbReference>
<evidence type="ECO:0000256" key="2">
    <source>
        <dbReference type="ARBA" id="ARBA00004613"/>
    </source>
</evidence>
<dbReference type="InterPro" id="IPR003599">
    <property type="entry name" value="Ig_sub"/>
</dbReference>
<name>A0A151MYR7_ALLMI</name>
<dbReference type="InterPro" id="IPR007110">
    <property type="entry name" value="Ig-like_dom"/>
</dbReference>
<feature type="domain" description="Ig-like" evidence="9">
    <location>
        <begin position="272"/>
        <end position="357"/>
    </location>
</feature>
<evidence type="ECO:0000256" key="1">
    <source>
        <dbReference type="ARBA" id="ARBA00004236"/>
    </source>
</evidence>
<keyword evidence="3" id="KW-1003">Cell membrane</keyword>
<dbReference type="PANTHER" id="PTHR23411">
    <property type="entry name" value="TAPASIN"/>
    <property type="match status" value="1"/>
</dbReference>
<evidence type="ECO:0000313" key="10">
    <source>
        <dbReference type="EMBL" id="KYO29713.1"/>
    </source>
</evidence>
<dbReference type="STRING" id="8496.A0A151MYR7"/>
<feature type="transmembrane region" description="Helical" evidence="8">
    <location>
        <begin position="503"/>
        <end position="528"/>
    </location>
</feature>
<evidence type="ECO:0000313" key="11">
    <source>
        <dbReference type="Proteomes" id="UP000050525"/>
    </source>
</evidence>
<dbReference type="InterPro" id="IPR003006">
    <property type="entry name" value="Ig/MHC_CS"/>
</dbReference>
<dbReference type="SMART" id="SM00409">
    <property type="entry name" value="IG"/>
    <property type="match status" value="3"/>
</dbReference>
<evidence type="ECO:0000256" key="3">
    <source>
        <dbReference type="ARBA" id="ARBA00022475"/>
    </source>
</evidence>
<dbReference type="PROSITE" id="PS00290">
    <property type="entry name" value="IG_MHC"/>
    <property type="match status" value="3"/>
</dbReference>
<dbReference type="FunFam" id="2.60.40.10:FF:000463">
    <property type="entry name" value="Immunoglobulin heavy constant gamma 1"/>
    <property type="match status" value="1"/>
</dbReference>
<dbReference type="InterPro" id="IPR013783">
    <property type="entry name" value="Ig-like_fold"/>
</dbReference>
<evidence type="ECO:0000256" key="4">
    <source>
        <dbReference type="ARBA" id="ARBA00022525"/>
    </source>
</evidence>
<evidence type="ECO:0000256" key="6">
    <source>
        <dbReference type="ARBA" id="ARBA00023157"/>
    </source>
</evidence>
<dbReference type="SMART" id="SM00407">
    <property type="entry name" value="IGc1"/>
    <property type="match status" value="4"/>
</dbReference>
<keyword evidence="5 8" id="KW-0472">Membrane</keyword>
<dbReference type="EMBL" id="AKHW03004519">
    <property type="protein sequence ID" value="KYO29713.1"/>
    <property type="molecule type" value="Genomic_DNA"/>
</dbReference>
<dbReference type="GO" id="GO:1903131">
    <property type="term" value="P:mononuclear cell differentiation"/>
    <property type="evidence" value="ECO:0007669"/>
    <property type="project" value="UniProtKB-ARBA"/>
</dbReference>
<keyword evidence="8" id="KW-0812">Transmembrane</keyword>
<protein>
    <recommendedName>
        <fullName evidence="9">Ig-like domain-containing protein</fullName>
    </recommendedName>
</protein>
<dbReference type="SUPFAM" id="SSF48726">
    <property type="entry name" value="Immunoglobulin"/>
    <property type="match status" value="4"/>
</dbReference>
<comment type="subcellular location">
    <subcellularLocation>
        <location evidence="1">Cell membrane</location>
    </subcellularLocation>
    <subcellularLocation>
        <location evidence="2">Secreted</location>
    </subcellularLocation>
</comment>
<reference evidence="10 11" key="1">
    <citation type="journal article" date="2012" name="Genome Biol.">
        <title>Sequencing three crocodilian genomes to illuminate the evolution of archosaurs and amniotes.</title>
        <authorList>
            <person name="St John J.A."/>
            <person name="Braun E.L."/>
            <person name="Isberg S.R."/>
            <person name="Miles L.G."/>
            <person name="Chong A.Y."/>
            <person name="Gongora J."/>
            <person name="Dalzell P."/>
            <person name="Moran C."/>
            <person name="Bed'hom B."/>
            <person name="Abzhanov A."/>
            <person name="Burgess S.C."/>
            <person name="Cooksey A.M."/>
            <person name="Castoe T.A."/>
            <person name="Crawford N.G."/>
            <person name="Densmore L.D."/>
            <person name="Drew J.C."/>
            <person name="Edwards S.V."/>
            <person name="Faircloth B.C."/>
            <person name="Fujita M.K."/>
            <person name="Greenwold M.J."/>
            <person name="Hoffmann F.G."/>
            <person name="Howard J.M."/>
            <person name="Iguchi T."/>
            <person name="Janes D.E."/>
            <person name="Khan S.Y."/>
            <person name="Kohno S."/>
            <person name="de Koning A.J."/>
            <person name="Lance S.L."/>
            <person name="McCarthy F.M."/>
            <person name="McCormack J.E."/>
            <person name="Merchant M.E."/>
            <person name="Peterson D.G."/>
            <person name="Pollock D.D."/>
            <person name="Pourmand N."/>
            <person name="Raney B.J."/>
            <person name="Roessler K.A."/>
            <person name="Sanford J.R."/>
            <person name="Sawyer R.H."/>
            <person name="Schmidt C.J."/>
            <person name="Triplett E.W."/>
            <person name="Tuberville T.D."/>
            <person name="Venegas-Anaya M."/>
            <person name="Howard J.T."/>
            <person name="Jarvis E.D."/>
            <person name="Guillette L.J.Jr."/>
            <person name="Glenn T.C."/>
            <person name="Green R.E."/>
            <person name="Ray D.A."/>
        </authorList>
    </citation>
    <scope>NUCLEOTIDE SEQUENCE [LARGE SCALE GENOMIC DNA]</scope>
    <source>
        <strain evidence="10">KSC_2009_1</strain>
    </source>
</reference>
<keyword evidence="7" id="KW-0393">Immunoglobulin domain</keyword>
<keyword evidence="8" id="KW-1133">Transmembrane helix</keyword>
<dbReference type="GO" id="GO:0005576">
    <property type="term" value="C:extracellular region"/>
    <property type="evidence" value="ECO:0007669"/>
    <property type="project" value="UniProtKB-SubCell"/>
</dbReference>
<feature type="domain" description="Ig-like" evidence="9">
    <location>
        <begin position="378"/>
        <end position="487"/>
    </location>
</feature>
<dbReference type="Pfam" id="PF07654">
    <property type="entry name" value="C1-set"/>
    <property type="match status" value="4"/>
</dbReference>
<dbReference type="CDD" id="cd05768">
    <property type="entry name" value="IgC1_CH3_IgAGD_CH4_IgAEM"/>
    <property type="match status" value="1"/>
</dbReference>